<evidence type="ECO:0000259" key="2">
    <source>
        <dbReference type="Pfam" id="PF00931"/>
    </source>
</evidence>
<reference evidence="3" key="2">
    <citation type="journal article" date="2024" name="Plant">
        <title>Genomic evolution and insights into agronomic trait innovations of Sesamum species.</title>
        <authorList>
            <person name="Miao H."/>
            <person name="Wang L."/>
            <person name="Qu L."/>
            <person name="Liu H."/>
            <person name="Sun Y."/>
            <person name="Le M."/>
            <person name="Wang Q."/>
            <person name="Wei S."/>
            <person name="Zheng Y."/>
            <person name="Lin W."/>
            <person name="Duan Y."/>
            <person name="Cao H."/>
            <person name="Xiong S."/>
            <person name="Wang X."/>
            <person name="Wei L."/>
            <person name="Li C."/>
            <person name="Ma Q."/>
            <person name="Ju M."/>
            <person name="Zhao R."/>
            <person name="Li G."/>
            <person name="Mu C."/>
            <person name="Tian Q."/>
            <person name="Mei H."/>
            <person name="Zhang T."/>
            <person name="Gao T."/>
            <person name="Zhang H."/>
        </authorList>
    </citation>
    <scope>NUCLEOTIDE SEQUENCE</scope>
    <source>
        <strain evidence="3">KEN8</strain>
    </source>
</reference>
<gene>
    <name evidence="3" type="ORF">Scaly_3060500</name>
</gene>
<organism evidence="3">
    <name type="scientific">Sesamum calycinum</name>
    <dbReference type="NCBI Taxonomy" id="2727403"/>
    <lineage>
        <taxon>Eukaryota</taxon>
        <taxon>Viridiplantae</taxon>
        <taxon>Streptophyta</taxon>
        <taxon>Embryophyta</taxon>
        <taxon>Tracheophyta</taxon>
        <taxon>Spermatophyta</taxon>
        <taxon>Magnoliopsida</taxon>
        <taxon>eudicotyledons</taxon>
        <taxon>Gunneridae</taxon>
        <taxon>Pentapetalae</taxon>
        <taxon>asterids</taxon>
        <taxon>lamiids</taxon>
        <taxon>Lamiales</taxon>
        <taxon>Pedaliaceae</taxon>
        <taxon>Sesamum</taxon>
    </lineage>
</organism>
<dbReference type="PANTHER" id="PTHR36766:SF30">
    <property type="entry name" value="TIR-NBS TYPE DISEASE RESISTANCE PROTEIN-RELATED"/>
    <property type="match status" value="1"/>
</dbReference>
<dbReference type="GO" id="GO:0043531">
    <property type="term" value="F:ADP binding"/>
    <property type="evidence" value="ECO:0007669"/>
    <property type="project" value="InterPro"/>
</dbReference>
<dbReference type="EMBL" id="JACGWM010000722">
    <property type="protein sequence ID" value="KAL0300075.1"/>
    <property type="molecule type" value="Genomic_DNA"/>
</dbReference>
<dbReference type="PRINTS" id="PR00364">
    <property type="entry name" value="DISEASERSIST"/>
</dbReference>
<proteinExistence type="predicted"/>
<name>A0AAW2K089_9LAMI</name>
<evidence type="ECO:0000256" key="1">
    <source>
        <dbReference type="ARBA" id="ARBA00022821"/>
    </source>
</evidence>
<dbReference type="PANTHER" id="PTHR36766">
    <property type="entry name" value="PLANT BROAD-SPECTRUM MILDEW RESISTANCE PROTEIN RPW8"/>
    <property type="match status" value="1"/>
</dbReference>
<reference evidence="3" key="1">
    <citation type="submission" date="2020-06" db="EMBL/GenBank/DDBJ databases">
        <authorList>
            <person name="Li T."/>
            <person name="Hu X."/>
            <person name="Zhang T."/>
            <person name="Song X."/>
            <person name="Zhang H."/>
            <person name="Dai N."/>
            <person name="Sheng W."/>
            <person name="Hou X."/>
            <person name="Wei L."/>
        </authorList>
    </citation>
    <scope>NUCLEOTIDE SEQUENCE</scope>
    <source>
        <strain evidence="3">KEN8</strain>
        <tissue evidence="3">Leaf</tissue>
    </source>
</reference>
<dbReference type="SUPFAM" id="SSF52540">
    <property type="entry name" value="P-loop containing nucleoside triphosphate hydrolases"/>
    <property type="match status" value="1"/>
</dbReference>
<accession>A0AAW2K089</accession>
<dbReference type="Pfam" id="PF00931">
    <property type="entry name" value="NB-ARC"/>
    <property type="match status" value="1"/>
</dbReference>
<dbReference type="Gene3D" id="3.40.50.300">
    <property type="entry name" value="P-loop containing nucleotide triphosphate hydrolases"/>
    <property type="match status" value="1"/>
</dbReference>
<protein>
    <submittedName>
        <fullName evidence="3">Disease resistance RPP13-like protein 4</fullName>
    </submittedName>
</protein>
<feature type="domain" description="NB-ARC" evidence="2">
    <location>
        <begin position="148"/>
        <end position="314"/>
    </location>
</feature>
<dbReference type="GO" id="GO:0006952">
    <property type="term" value="P:defense response"/>
    <property type="evidence" value="ECO:0007669"/>
    <property type="project" value="UniProtKB-KW"/>
</dbReference>
<dbReference type="InterPro" id="IPR027417">
    <property type="entry name" value="P-loop_NTPase"/>
</dbReference>
<keyword evidence="1" id="KW-0611">Plant defense</keyword>
<dbReference type="AlphaFoldDB" id="A0AAW2K089"/>
<evidence type="ECO:0000313" key="3">
    <source>
        <dbReference type="EMBL" id="KAL0300075.1"/>
    </source>
</evidence>
<sequence>MIHAPSQLFSHFCSSSLPVAVQCAFHVVGTLELLFTERDGSNNEGVKSVKAEIREAAFRFEDVLESAHVSDQHFLSKSQTHDGDDHMSDLAMEVGKESVFFLETANKILEQLDNLPQQPEDDNATVVLSGTDHIEAKKAKIFGLDHELVQLKDRLLKKARDPLHVTTIVGMAGIGKTTLAKEIYEDPDIVSHFECRAFVSIGPKYVLREIKQSILAQTNPEVGEIHVQDEELLDSELLLRLHSRRYLIVLDDLWDISLWSDLILRVSPIKCYGSKIIMTTRLEDCIWPSQGFVLEKRFLNQQESWLLFCDKVFGGDHSSCRLNLRKLEGRLSRNVMDFL</sequence>
<dbReference type="InterPro" id="IPR002182">
    <property type="entry name" value="NB-ARC"/>
</dbReference>
<comment type="caution">
    <text evidence="3">The sequence shown here is derived from an EMBL/GenBank/DDBJ whole genome shotgun (WGS) entry which is preliminary data.</text>
</comment>